<dbReference type="EMBL" id="OB798506">
    <property type="protein sequence ID" value="CAD7434916.1"/>
    <property type="molecule type" value="Genomic_DNA"/>
</dbReference>
<accession>A0A7R9EJ46</accession>
<name>A0A7R9EJ46_9NEOP</name>
<proteinExistence type="predicted"/>
<gene>
    <name evidence="1" type="ORF">TMSB3V08_LOCUS11566</name>
</gene>
<sequence>MFINTVTINVYITRVLSPTLVPHTIHCDDPRYTNTGPHTGNAGPHTLDTPNCALHSASNVVFDCCAHAHIGGGGEEVGIARYSAAGLLGLMIRGDGGKAHVRKTVGSFNSGPQGKEYISNFEVIIYVGAMAFIACWLSSELSYQNRTPGHRLLVLEGNCLAERYRGSYTSRVI</sequence>
<organism evidence="1">
    <name type="scientific">Timema monikensis</name>
    <dbReference type="NCBI Taxonomy" id="170555"/>
    <lineage>
        <taxon>Eukaryota</taxon>
        <taxon>Metazoa</taxon>
        <taxon>Ecdysozoa</taxon>
        <taxon>Arthropoda</taxon>
        <taxon>Hexapoda</taxon>
        <taxon>Insecta</taxon>
        <taxon>Pterygota</taxon>
        <taxon>Neoptera</taxon>
        <taxon>Polyneoptera</taxon>
        <taxon>Phasmatodea</taxon>
        <taxon>Timematodea</taxon>
        <taxon>Timematoidea</taxon>
        <taxon>Timematidae</taxon>
        <taxon>Timema</taxon>
    </lineage>
</organism>
<dbReference type="AlphaFoldDB" id="A0A7R9EJ46"/>
<protein>
    <submittedName>
        <fullName evidence="1">Uncharacterized protein</fullName>
    </submittedName>
</protein>
<reference evidence="1" key="1">
    <citation type="submission" date="2020-11" db="EMBL/GenBank/DDBJ databases">
        <authorList>
            <person name="Tran Van P."/>
        </authorList>
    </citation>
    <scope>NUCLEOTIDE SEQUENCE</scope>
</reference>
<evidence type="ECO:0000313" key="1">
    <source>
        <dbReference type="EMBL" id="CAD7434916.1"/>
    </source>
</evidence>